<keyword evidence="1" id="KW-0472">Membrane</keyword>
<dbReference type="AlphaFoldDB" id="A0A5B7GJG1"/>
<gene>
    <name evidence="2" type="ORF">E2C01_051396</name>
</gene>
<evidence type="ECO:0000313" key="2">
    <source>
        <dbReference type="EMBL" id="MPC57417.1"/>
    </source>
</evidence>
<reference evidence="2 3" key="1">
    <citation type="submission" date="2019-05" db="EMBL/GenBank/DDBJ databases">
        <title>Another draft genome of Portunus trituberculatus and its Hox gene families provides insights of decapod evolution.</title>
        <authorList>
            <person name="Jeong J.-H."/>
            <person name="Song I."/>
            <person name="Kim S."/>
            <person name="Choi T."/>
            <person name="Kim D."/>
            <person name="Ryu S."/>
            <person name="Kim W."/>
        </authorList>
    </citation>
    <scope>NUCLEOTIDE SEQUENCE [LARGE SCALE GENOMIC DNA]</scope>
    <source>
        <tissue evidence="2">Muscle</tissue>
    </source>
</reference>
<keyword evidence="3" id="KW-1185">Reference proteome</keyword>
<accession>A0A5B7GJG1</accession>
<proteinExistence type="predicted"/>
<keyword evidence="1" id="KW-0812">Transmembrane</keyword>
<feature type="transmembrane region" description="Helical" evidence="1">
    <location>
        <begin position="27"/>
        <end position="52"/>
    </location>
</feature>
<organism evidence="2 3">
    <name type="scientific">Portunus trituberculatus</name>
    <name type="common">Swimming crab</name>
    <name type="synonym">Neptunus trituberculatus</name>
    <dbReference type="NCBI Taxonomy" id="210409"/>
    <lineage>
        <taxon>Eukaryota</taxon>
        <taxon>Metazoa</taxon>
        <taxon>Ecdysozoa</taxon>
        <taxon>Arthropoda</taxon>
        <taxon>Crustacea</taxon>
        <taxon>Multicrustacea</taxon>
        <taxon>Malacostraca</taxon>
        <taxon>Eumalacostraca</taxon>
        <taxon>Eucarida</taxon>
        <taxon>Decapoda</taxon>
        <taxon>Pleocyemata</taxon>
        <taxon>Brachyura</taxon>
        <taxon>Eubrachyura</taxon>
        <taxon>Portunoidea</taxon>
        <taxon>Portunidae</taxon>
        <taxon>Portuninae</taxon>
        <taxon>Portunus</taxon>
    </lineage>
</organism>
<dbReference type="Proteomes" id="UP000324222">
    <property type="component" value="Unassembled WGS sequence"/>
</dbReference>
<dbReference type="OrthoDB" id="6366127at2759"/>
<keyword evidence="1" id="KW-1133">Transmembrane helix</keyword>
<evidence type="ECO:0000256" key="1">
    <source>
        <dbReference type="SAM" id="Phobius"/>
    </source>
</evidence>
<sequence>MTDLMCQEATAHGIGHTWNNRHNLLGLFWLVVTLALFSFLLYVAAVLCMDFWSREPQSQVI</sequence>
<comment type="caution">
    <text evidence="2">The sequence shown here is derived from an EMBL/GenBank/DDBJ whole genome shotgun (WGS) entry which is preliminary data.</text>
</comment>
<dbReference type="EMBL" id="VSRR010014769">
    <property type="protein sequence ID" value="MPC57417.1"/>
    <property type="molecule type" value="Genomic_DNA"/>
</dbReference>
<protein>
    <submittedName>
        <fullName evidence="2">Uncharacterized protein</fullName>
    </submittedName>
</protein>
<name>A0A5B7GJG1_PORTR</name>
<evidence type="ECO:0000313" key="3">
    <source>
        <dbReference type="Proteomes" id="UP000324222"/>
    </source>
</evidence>